<reference evidence="2 3" key="1">
    <citation type="submission" date="2020-04" db="EMBL/GenBank/DDBJ databases">
        <authorList>
            <person name="Yoon J."/>
        </authorList>
    </citation>
    <scope>NUCLEOTIDE SEQUENCE [LARGE SCALE GENOMIC DNA]</scope>
    <source>
        <strain evidence="2 3">KMU-166</strain>
    </source>
</reference>
<accession>A0ABX1GJZ2</accession>
<organism evidence="2 3">
    <name type="scientific">Spongiibacter thalassae</name>
    <dbReference type="NCBI Taxonomy" id="2721624"/>
    <lineage>
        <taxon>Bacteria</taxon>
        <taxon>Pseudomonadati</taxon>
        <taxon>Pseudomonadota</taxon>
        <taxon>Gammaproteobacteria</taxon>
        <taxon>Cellvibrionales</taxon>
        <taxon>Spongiibacteraceae</taxon>
        <taxon>Spongiibacter</taxon>
    </lineage>
</organism>
<dbReference type="Pfam" id="PF02406">
    <property type="entry name" value="MmoB_DmpM"/>
    <property type="match status" value="1"/>
</dbReference>
<dbReference type="SUPFAM" id="SSF56029">
    <property type="entry name" value="Monooxygenase (hydroxylase) regulatory protein"/>
    <property type="match status" value="1"/>
</dbReference>
<dbReference type="InterPro" id="IPR003454">
    <property type="entry name" value="MOase_MmoB_DmpM"/>
</dbReference>
<evidence type="ECO:0000313" key="3">
    <source>
        <dbReference type="Proteomes" id="UP000765845"/>
    </source>
</evidence>
<sequence length="96" mass="10590">MSQLKENHTVSAKLIGGDEAGVICDLMEEMFDHVTVTDMGSYLNIETQEPELIFDANDIAEAMGSPYSVSRFLAVLATYKGFIEVNDDNVIIRDEG</sequence>
<evidence type="ECO:0000313" key="2">
    <source>
        <dbReference type="EMBL" id="NKI19275.1"/>
    </source>
</evidence>
<gene>
    <name evidence="2" type="ORF">HCU74_17855</name>
</gene>
<name>A0ABX1GJZ2_9GAMM</name>
<dbReference type="Gene3D" id="3.90.56.10">
    <property type="entry name" value="Monooxygenase component MmoB/DmpM"/>
    <property type="match status" value="1"/>
</dbReference>
<dbReference type="RefSeq" id="WP_168451797.1">
    <property type="nucleotide sequence ID" value="NZ_JAAWWK010000007.1"/>
</dbReference>
<comment type="similarity">
    <text evidence="1">Belongs to the TmoD/XamoD family.</text>
</comment>
<evidence type="ECO:0000256" key="1">
    <source>
        <dbReference type="ARBA" id="ARBA00006313"/>
    </source>
</evidence>
<comment type="caution">
    <text evidence="2">The sequence shown here is derived from an EMBL/GenBank/DDBJ whole genome shotgun (WGS) entry which is preliminary data.</text>
</comment>
<dbReference type="EMBL" id="JAAWWK010000007">
    <property type="protein sequence ID" value="NKI19275.1"/>
    <property type="molecule type" value="Genomic_DNA"/>
</dbReference>
<dbReference type="Proteomes" id="UP000765845">
    <property type="component" value="Unassembled WGS sequence"/>
</dbReference>
<keyword evidence="3" id="KW-1185">Reference proteome</keyword>
<protein>
    <submittedName>
        <fullName evidence="2">Uncharacterized protein</fullName>
    </submittedName>
</protein>
<proteinExistence type="inferred from homology"/>
<dbReference type="InterPro" id="IPR036889">
    <property type="entry name" value="mOase_MmoB_DmpM_sf"/>
</dbReference>